<name>A0A016SQN3_9BILA</name>
<dbReference type="AlphaFoldDB" id="A0A016SQN3"/>
<keyword evidence="3" id="KW-1185">Reference proteome</keyword>
<feature type="compositionally biased region" description="Basic and acidic residues" evidence="1">
    <location>
        <begin position="24"/>
        <end position="33"/>
    </location>
</feature>
<evidence type="ECO:0000256" key="1">
    <source>
        <dbReference type="SAM" id="MobiDB-lite"/>
    </source>
</evidence>
<protein>
    <submittedName>
        <fullName evidence="2">Uncharacterized protein</fullName>
    </submittedName>
</protein>
<accession>A0A016SQN3</accession>
<dbReference type="EMBL" id="JARK01001528">
    <property type="protein sequence ID" value="EYB92609.1"/>
    <property type="molecule type" value="Genomic_DNA"/>
</dbReference>
<evidence type="ECO:0000313" key="3">
    <source>
        <dbReference type="Proteomes" id="UP000024635"/>
    </source>
</evidence>
<dbReference type="Proteomes" id="UP000024635">
    <property type="component" value="Unassembled WGS sequence"/>
</dbReference>
<gene>
    <name evidence="2" type="primary">Acey_s0192.g1375</name>
    <name evidence="2" type="ORF">Y032_0192g1375</name>
</gene>
<reference evidence="3" key="1">
    <citation type="journal article" date="2015" name="Nat. Genet.">
        <title>The genome and transcriptome of the zoonotic hookworm Ancylostoma ceylanicum identify infection-specific gene families.</title>
        <authorList>
            <person name="Schwarz E.M."/>
            <person name="Hu Y."/>
            <person name="Antoshechkin I."/>
            <person name="Miller M.M."/>
            <person name="Sternberg P.W."/>
            <person name="Aroian R.V."/>
        </authorList>
    </citation>
    <scope>NUCLEOTIDE SEQUENCE</scope>
    <source>
        <strain evidence="3">HY135</strain>
    </source>
</reference>
<sequence length="71" mass="8099">MWKRVNARTSPGSDLQEARPPPVVKERGLPRDERPRLKTLVRSREELHNYLSTANGVCPTSHQRMTTTSSD</sequence>
<comment type="caution">
    <text evidence="2">The sequence shown here is derived from an EMBL/GenBank/DDBJ whole genome shotgun (WGS) entry which is preliminary data.</text>
</comment>
<organism evidence="2 3">
    <name type="scientific">Ancylostoma ceylanicum</name>
    <dbReference type="NCBI Taxonomy" id="53326"/>
    <lineage>
        <taxon>Eukaryota</taxon>
        <taxon>Metazoa</taxon>
        <taxon>Ecdysozoa</taxon>
        <taxon>Nematoda</taxon>
        <taxon>Chromadorea</taxon>
        <taxon>Rhabditida</taxon>
        <taxon>Rhabditina</taxon>
        <taxon>Rhabditomorpha</taxon>
        <taxon>Strongyloidea</taxon>
        <taxon>Ancylostomatidae</taxon>
        <taxon>Ancylostomatinae</taxon>
        <taxon>Ancylostoma</taxon>
    </lineage>
</organism>
<proteinExistence type="predicted"/>
<evidence type="ECO:0000313" key="2">
    <source>
        <dbReference type="EMBL" id="EYB92609.1"/>
    </source>
</evidence>
<feature type="region of interest" description="Disordered" evidence="1">
    <location>
        <begin position="1"/>
        <end position="33"/>
    </location>
</feature>